<dbReference type="GO" id="GO:0140097">
    <property type="term" value="F:catalytic activity, acting on DNA"/>
    <property type="evidence" value="ECO:0007669"/>
    <property type="project" value="UniProtKB-ARBA"/>
</dbReference>
<sequence>MWSGFSQSWFMKNQAASPSSNSSSAQLQMPTTSVVAVAALDQVIHAKFSREGFTELTAIQKKALPVISRKINCLLVAPTGSGKTEAAVMPVFSMLSHAKGEKGTIRAMYITPLRALNNDVLRRIVKYAESDGLRVEIRHGDTTAAAKKKIVDNPPDVLITTPESLAVVLTSDKMLAALKGLEYVIIDEVHELVPSERGSHLSISLERLQAVSQRQVSRIGLSATVGNLKEAAQFVSGAGRKHAVLVDGSARGYDIDVKYVKGSLNNVAHFVVQYVKESRVEGSVLLFTNTRDEAEYLGTMLKNQSDVKVDIHHGSLSKEMREETEHTLRAGEAGIVVCTSSLELGLDIGSVDLVIHYGSPRQVSKLMQRIGRSRHKQRTFAKGLIVTNNADDEIEALAIINRMKQGSMEEQKMHEGALDAMAHHLVGLAMQKRDPVKVEDAYELVTRAHPFRNVSLFDLESCLDILAGHNVIKFDRENRTYTRKVKAYKYYFENLSMIPHVLKFEVIDTISKRRIGTLDQQFVGDYGERGNVFVLKGSQWRVLSVDEGRMVVNVEPLHGAAINIPYWVGEMIPVDARTAEEVGGIRNRAAKGVVKLSTDLIENARQQLGVIPDAKNVVVESFTARNMLVMHSAFGSKVNNTLASLLSTILSSQLGYVVESRSDAYRIMLTSSARMAKGRIEAALNDVYDLEPVIIASLAGTHQINWKVWMVAKRFGMIAREAVYDKKAARMIYDRYSKTPVSSESIRELIHDKYDIEQTRKVLADIKEGSIKMHWLEVTKFSDLARPIMEHSAKSAAAPQSIEKGAIELVKERLEKTKHRLVCIRCGKWERVMETRKAPEEIACPSCRSKLVTATFWSDYDMSKIIQRRLAGGKLSEEENHRFERAWKVASLVNNFGRKALVVLAGHGVGADTAARILRNYIDDDQVYRSIYEAEKQYVITRGFWND</sequence>
<dbReference type="GO" id="GO:0006281">
    <property type="term" value="P:DNA repair"/>
    <property type="evidence" value="ECO:0007669"/>
    <property type="project" value="UniProtKB-KW"/>
</dbReference>
<dbReference type="PROSITE" id="PS51192">
    <property type="entry name" value="HELICASE_ATP_BIND_1"/>
    <property type="match status" value="1"/>
</dbReference>
<dbReference type="HOGENOM" id="CLU_002025_0_0_2"/>
<dbReference type="SMART" id="SM00487">
    <property type="entry name" value="DEXDc"/>
    <property type="match status" value="1"/>
</dbReference>
<dbReference type="SUPFAM" id="SSF52540">
    <property type="entry name" value="P-loop containing nucleoside triphosphate hydrolases"/>
    <property type="match status" value="1"/>
</dbReference>
<evidence type="ECO:0000256" key="1">
    <source>
        <dbReference type="ARBA" id="ARBA00022741"/>
    </source>
</evidence>
<dbReference type="GO" id="GO:0005524">
    <property type="term" value="F:ATP binding"/>
    <property type="evidence" value="ECO:0007669"/>
    <property type="project" value="UniProtKB-KW"/>
</dbReference>
<dbReference type="InterPro" id="IPR001650">
    <property type="entry name" value="Helicase_C-like"/>
</dbReference>
<evidence type="ECO:0000256" key="9">
    <source>
        <dbReference type="ARBA" id="ARBA00093467"/>
    </source>
</evidence>
<dbReference type="PANTHER" id="PTHR47962">
    <property type="entry name" value="ATP-DEPENDENT HELICASE LHR-RELATED-RELATED"/>
    <property type="match status" value="1"/>
</dbReference>
<evidence type="ECO:0000256" key="5">
    <source>
        <dbReference type="ARBA" id="ARBA00022840"/>
    </source>
</evidence>
<proteinExistence type="inferred from homology"/>
<dbReference type="InterPro" id="IPR027417">
    <property type="entry name" value="P-loop_NTPase"/>
</dbReference>
<gene>
    <name evidence="12" type="ORF">NVIE_024750</name>
</gene>
<dbReference type="Gene3D" id="3.40.50.300">
    <property type="entry name" value="P-loop containing nucleotide triphosphate hydrolases"/>
    <property type="match status" value="2"/>
</dbReference>
<dbReference type="GO" id="GO:0004386">
    <property type="term" value="F:helicase activity"/>
    <property type="evidence" value="ECO:0007669"/>
    <property type="project" value="UniProtKB-KW"/>
</dbReference>
<keyword evidence="8" id="KW-0413">Isomerase</keyword>
<keyword evidence="13" id="KW-1185">Reference proteome</keyword>
<dbReference type="EMBL" id="CP007536">
    <property type="protein sequence ID" value="AIC16739.1"/>
    <property type="molecule type" value="Genomic_DNA"/>
</dbReference>
<evidence type="ECO:0000256" key="4">
    <source>
        <dbReference type="ARBA" id="ARBA00022806"/>
    </source>
</evidence>
<dbReference type="Proteomes" id="UP000027093">
    <property type="component" value="Chromosome"/>
</dbReference>
<dbReference type="PANTHER" id="PTHR47962:SF5">
    <property type="entry name" value="ATP-DEPENDENT HELICASE LHR-RELATED"/>
    <property type="match status" value="1"/>
</dbReference>
<dbReference type="InterPro" id="IPR052511">
    <property type="entry name" value="ATP-dep_Helicase"/>
</dbReference>
<dbReference type="CDD" id="cd17922">
    <property type="entry name" value="DEXHc_LHR-like"/>
    <property type="match status" value="1"/>
</dbReference>
<dbReference type="AlphaFoldDB" id="A0A060HJK4"/>
<keyword evidence="7" id="KW-0234">DNA repair</keyword>
<comment type="similarity">
    <text evidence="9">Belongs to the Lhr helicase family. Lhr-Core subfamily.</text>
</comment>
<keyword evidence="5" id="KW-0067">ATP-binding</keyword>
<dbReference type="InterPro" id="IPR011545">
    <property type="entry name" value="DEAD/DEAH_box_helicase_dom"/>
</dbReference>
<organism evidence="12 13">
    <name type="scientific">Nitrososphaera viennensis EN76</name>
    <dbReference type="NCBI Taxonomy" id="926571"/>
    <lineage>
        <taxon>Archaea</taxon>
        <taxon>Nitrososphaerota</taxon>
        <taxon>Nitrososphaeria</taxon>
        <taxon>Nitrososphaerales</taxon>
        <taxon>Nitrososphaeraceae</taxon>
        <taxon>Nitrososphaera</taxon>
    </lineage>
</organism>
<evidence type="ECO:0000256" key="2">
    <source>
        <dbReference type="ARBA" id="ARBA00022763"/>
    </source>
</evidence>
<dbReference type="STRING" id="926571.NVIE_024750"/>
<dbReference type="PIRSF" id="PIRSF037307">
    <property type="entry name" value="Lhr-like_helic_prd"/>
    <property type="match status" value="1"/>
</dbReference>
<dbReference type="InterPro" id="IPR045628">
    <property type="entry name" value="Lhr_WH_dom"/>
</dbReference>
<protein>
    <submittedName>
        <fullName evidence="12">ATP-dependent helicase</fullName>
    </submittedName>
</protein>
<evidence type="ECO:0000313" key="12">
    <source>
        <dbReference type="EMBL" id="AIC16739.1"/>
    </source>
</evidence>
<dbReference type="InterPro" id="IPR017170">
    <property type="entry name" value="Lhr-like"/>
</dbReference>
<dbReference type="Pfam" id="PF08494">
    <property type="entry name" value="DEAD_assoc"/>
    <property type="match status" value="1"/>
</dbReference>
<dbReference type="InterPro" id="IPR014001">
    <property type="entry name" value="Helicase_ATP-bd"/>
</dbReference>
<evidence type="ECO:0000256" key="7">
    <source>
        <dbReference type="ARBA" id="ARBA00023204"/>
    </source>
</evidence>
<feature type="domain" description="Helicase ATP-binding" evidence="10">
    <location>
        <begin position="64"/>
        <end position="243"/>
    </location>
</feature>
<keyword evidence="2" id="KW-0227">DNA damage</keyword>
<keyword evidence="3" id="KW-0378">Hydrolase</keyword>
<dbReference type="Pfam" id="PF00271">
    <property type="entry name" value="Helicase_C"/>
    <property type="match status" value="1"/>
</dbReference>
<evidence type="ECO:0000259" key="10">
    <source>
        <dbReference type="PROSITE" id="PS51192"/>
    </source>
</evidence>
<dbReference type="KEGG" id="nvn:NVIE_024750"/>
<keyword evidence="6" id="KW-0238">DNA-binding</keyword>
<evidence type="ECO:0000256" key="8">
    <source>
        <dbReference type="ARBA" id="ARBA00023235"/>
    </source>
</evidence>
<dbReference type="Pfam" id="PF00270">
    <property type="entry name" value="DEAD"/>
    <property type="match status" value="1"/>
</dbReference>
<keyword evidence="4 12" id="KW-0347">Helicase</keyword>
<evidence type="ECO:0000259" key="11">
    <source>
        <dbReference type="PROSITE" id="PS51194"/>
    </source>
</evidence>
<feature type="domain" description="Helicase C-terminal" evidence="11">
    <location>
        <begin position="270"/>
        <end position="419"/>
    </location>
</feature>
<evidence type="ECO:0000256" key="3">
    <source>
        <dbReference type="ARBA" id="ARBA00022801"/>
    </source>
</evidence>
<dbReference type="GO" id="GO:0003677">
    <property type="term" value="F:DNA binding"/>
    <property type="evidence" value="ECO:0007669"/>
    <property type="project" value="UniProtKB-KW"/>
</dbReference>
<dbReference type="SMART" id="SM00490">
    <property type="entry name" value="HELICc"/>
    <property type="match status" value="1"/>
</dbReference>
<dbReference type="InterPro" id="IPR013701">
    <property type="entry name" value="Lhr-like_DEAD/DEAH_assoc"/>
</dbReference>
<evidence type="ECO:0000313" key="13">
    <source>
        <dbReference type="Proteomes" id="UP000027093"/>
    </source>
</evidence>
<keyword evidence="1" id="KW-0547">Nucleotide-binding</keyword>
<evidence type="ECO:0000256" key="6">
    <source>
        <dbReference type="ARBA" id="ARBA00023125"/>
    </source>
</evidence>
<dbReference type="GO" id="GO:0016887">
    <property type="term" value="F:ATP hydrolysis activity"/>
    <property type="evidence" value="ECO:0007669"/>
    <property type="project" value="TreeGrafter"/>
</dbReference>
<dbReference type="PROSITE" id="PS51194">
    <property type="entry name" value="HELICASE_CTER"/>
    <property type="match status" value="1"/>
</dbReference>
<accession>A0A060HJK4</accession>
<reference evidence="12 13" key="1">
    <citation type="journal article" date="2014" name="Int. J. Syst. Evol. Microbiol.">
        <title>Nitrososphaera viennensis gen. nov., sp. nov., an aerobic and mesophilic, ammonia-oxidizing archaeon from soil and a member of the archaeal phylum Thaumarchaeota.</title>
        <authorList>
            <person name="Stieglmeier M."/>
            <person name="Klingl A."/>
            <person name="Alves R.J."/>
            <person name="Rittmann S.K."/>
            <person name="Melcher M."/>
            <person name="Leisch N."/>
            <person name="Schleper C."/>
        </authorList>
    </citation>
    <scope>NUCLEOTIDE SEQUENCE [LARGE SCALE GENOMIC DNA]</scope>
    <source>
        <strain evidence="12">EN76</strain>
    </source>
</reference>
<name>A0A060HJK4_9ARCH</name>
<dbReference type="Pfam" id="PF19306">
    <property type="entry name" value="WHD_Lhr"/>
    <property type="match status" value="1"/>
</dbReference>